<comment type="caution">
    <text evidence="1">The sequence shown here is derived from an EMBL/GenBank/DDBJ whole genome shotgun (WGS) entry which is preliminary data.</text>
</comment>
<evidence type="ECO:0008006" key="3">
    <source>
        <dbReference type="Google" id="ProtNLM"/>
    </source>
</evidence>
<name>A0A7X0IXB9_9HYPH</name>
<gene>
    <name evidence="1" type="ORF">GGD46_006192</name>
</gene>
<dbReference type="Pfam" id="PF05402">
    <property type="entry name" value="PqqD"/>
    <property type="match status" value="1"/>
</dbReference>
<dbReference type="NCBIfam" id="NF033530">
    <property type="entry name" value="lasso_PqqD_Strm"/>
    <property type="match status" value="1"/>
</dbReference>
<protein>
    <recommendedName>
        <fullName evidence="3">Lasso peptide biosynthesis PqqD family chaperone</fullName>
    </recommendedName>
</protein>
<dbReference type="RefSeq" id="WP_184710673.1">
    <property type="nucleotide sequence ID" value="NZ_JACHBG010000028.1"/>
</dbReference>
<reference evidence="1 2" key="1">
    <citation type="submission" date="2020-08" db="EMBL/GenBank/DDBJ databases">
        <title>Genomic Encyclopedia of Type Strains, Phase IV (KMG-V): Genome sequencing to study the core and pangenomes of soil and plant-associated prokaryotes.</title>
        <authorList>
            <person name="Whitman W."/>
        </authorList>
    </citation>
    <scope>NUCLEOTIDE SEQUENCE [LARGE SCALE GENOMIC DNA]</scope>
    <source>
        <strain evidence="1 2">SEMIA 4060</strain>
    </source>
</reference>
<dbReference type="EMBL" id="JACHBG010000028">
    <property type="protein sequence ID" value="MBB6488869.1"/>
    <property type="molecule type" value="Genomic_DNA"/>
</dbReference>
<evidence type="ECO:0000313" key="1">
    <source>
        <dbReference type="EMBL" id="MBB6488869.1"/>
    </source>
</evidence>
<accession>A0A7X0IXB9</accession>
<dbReference type="InterPro" id="IPR008792">
    <property type="entry name" value="PQQD"/>
</dbReference>
<dbReference type="Gene3D" id="1.10.10.1150">
    <property type="entry name" value="Coenzyme PQQ synthesis protein D (PqqD)"/>
    <property type="match status" value="1"/>
</dbReference>
<sequence length="82" mass="9237">MKLAKHITFRLTDVGGILLDGKSGKYWELNPSGALSLSLLLDGEPSDKVCRRICSEYDVHAEEAGSDLQKLERHLRQERLVE</sequence>
<dbReference type="AlphaFoldDB" id="A0A7X0IXB9"/>
<evidence type="ECO:0000313" key="2">
    <source>
        <dbReference type="Proteomes" id="UP000565576"/>
    </source>
</evidence>
<organism evidence="1 2">
    <name type="scientific">Rhizobium lusitanum</name>
    <dbReference type="NCBI Taxonomy" id="293958"/>
    <lineage>
        <taxon>Bacteria</taxon>
        <taxon>Pseudomonadati</taxon>
        <taxon>Pseudomonadota</taxon>
        <taxon>Alphaproteobacteria</taxon>
        <taxon>Hyphomicrobiales</taxon>
        <taxon>Rhizobiaceae</taxon>
        <taxon>Rhizobium/Agrobacterium group</taxon>
        <taxon>Rhizobium</taxon>
    </lineage>
</organism>
<dbReference type="InterPro" id="IPR041881">
    <property type="entry name" value="PqqD_sf"/>
</dbReference>
<proteinExistence type="predicted"/>
<dbReference type="Proteomes" id="UP000565576">
    <property type="component" value="Unassembled WGS sequence"/>
</dbReference>